<gene>
    <name evidence="2" type="ORF">SAMN04490243_0084</name>
</gene>
<dbReference type="RefSeq" id="WP_092979804.1">
    <property type="nucleotide sequence ID" value="NZ_FOYQ01000001.1"/>
</dbReference>
<dbReference type="AlphaFoldDB" id="A0A1I6FN81"/>
<sequence>MLHKFLSRPFLAALIAFGLVSLQLFYEYTHGGVVSHHLLAREDMPAISNWLGLISIPLLAYLVVRSLRSRVTRNGDDARTGIAAGFVGGLAYGLLMSGLWEFDLDAYMPPLLLLPLLLAFFLPVYRWECFLGMVLGMAWTFGGILPIAIGLLLVLCCWIIYKGIRGGILRLINR</sequence>
<name>A0A1I6FN81_9FLAO</name>
<feature type="transmembrane region" description="Helical" evidence="1">
    <location>
        <begin position="80"/>
        <end position="100"/>
    </location>
</feature>
<keyword evidence="1" id="KW-0812">Transmembrane</keyword>
<accession>A0A1I6FN81</accession>
<dbReference type="EMBL" id="FOYQ01000001">
    <property type="protein sequence ID" value="SFR31257.1"/>
    <property type="molecule type" value="Genomic_DNA"/>
</dbReference>
<keyword evidence="1" id="KW-0472">Membrane</keyword>
<evidence type="ECO:0000256" key="1">
    <source>
        <dbReference type="SAM" id="Phobius"/>
    </source>
</evidence>
<evidence type="ECO:0000313" key="3">
    <source>
        <dbReference type="Proteomes" id="UP000199534"/>
    </source>
</evidence>
<keyword evidence="3" id="KW-1185">Reference proteome</keyword>
<keyword evidence="1" id="KW-1133">Transmembrane helix</keyword>
<organism evidence="2 3">
    <name type="scientific">Robiginitalea myxolifaciens</name>
    <dbReference type="NCBI Taxonomy" id="400055"/>
    <lineage>
        <taxon>Bacteria</taxon>
        <taxon>Pseudomonadati</taxon>
        <taxon>Bacteroidota</taxon>
        <taxon>Flavobacteriia</taxon>
        <taxon>Flavobacteriales</taxon>
        <taxon>Flavobacteriaceae</taxon>
        <taxon>Robiginitalea</taxon>
    </lineage>
</organism>
<proteinExistence type="predicted"/>
<feature type="transmembrane region" description="Helical" evidence="1">
    <location>
        <begin position="49"/>
        <end position="68"/>
    </location>
</feature>
<dbReference type="Proteomes" id="UP000199534">
    <property type="component" value="Unassembled WGS sequence"/>
</dbReference>
<reference evidence="2 3" key="1">
    <citation type="submission" date="2016-10" db="EMBL/GenBank/DDBJ databases">
        <authorList>
            <person name="de Groot N.N."/>
        </authorList>
    </citation>
    <scope>NUCLEOTIDE SEQUENCE [LARGE SCALE GENOMIC DNA]</scope>
    <source>
        <strain evidence="2 3">DSM 21019</strain>
    </source>
</reference>
<dbReference type="OrthoDB" id="9815205at2"/>
<dbReference type="STRING" id="400055.SAMN04490243_0084"/>
<evidence type="ECO:0000313" key="2">
    <source>
        <dbReference type="EMBL" id="SFR31257.1"/>
    </source>
</evidence>
<feature type="transmembrane region" description="Helical" evidence="1">
    <location>
        <begin position="137"/>
        <end position="161"/>
    </location>
</feature>
<protein>
    <submittedName>
        <fullName evidence="2">Uncharacterized protein</fullName>
    </submittedName>
</protein>